<keyword evidence="6" id="KW-1185">Reference proteome</keyword>
<dbReference type="Pfam" id="PF05648">
    <property type="entry name" value="PEX11"/>
    <property type="match status" value="1"/>
</dbReference>
<dbReference type="FunCoup" id="A0A3N4LPB6">
    <property type="interactions" value="234"/>
</dbReference>
<evidence type="ECO:0000313" key="6">
    <source>
        <dbReference type="Proteomes" id="UP000267821"/>
    </source>
</evidence>
<dbReference type="GO" id="GO:0005778">
    <property type="term" value="C:peroxisomal membrane"/>
    <property type="evidence" value="ECO:0007669"/>
    <property type="project" value="UniProtKB-SubCell"/>
</dbReference>
<protein>
    <submittedName>
        <fullName evidence="5">Peroxisomal biogenesis factor 11</fullName>
    </submittedName>
</protein>
<evidence type="ECO:0000256" key="4">
    <source>
        <dbReference type="ARBA" id="ARBA00046271"/>
    </source>
</evidence>
<gene>
    <name evidence="5" type="ORF">L211DRAFT_810628</name>
</gene>
<keyword evidence="3" id="KW-0576">Peroxisome</keyword>
<comment type="subcellular location">
    <subcellularLocation>
        <location evidence="4">Peroxisome membrane</location>
    </subcellularLocation>
</comment>
<dbReference type="GO" id="GO:0016559">
    <property type="term" value="P:peroxisome fission"/>
    <property type="evidence" value="ECO:0007669"/>
    <property type="project" value="InterPro"/>
</dbReference>
<evidence type="ECO:0000313" key="5">
    <source>
        <dbReference type="EMBL" id="RPB22521.1"/>
    </source>
</evidence>
<reference evidence="5 6" key="1">
    <citation type="journal article" date="2018" name="Nat. Ecol. Evol.">
        <title>Pezizomycetes genomes reveal the molecular basis of ectomycorrhizal truffle lifestyle.</title>
        <authorList>
            <person name="Murat C."/>
            <person name="Payen T."/>
            <person name="Noel B."/>
            <person name="Kuo A."/>
            <person name="Morin E."/>
            <person name="Chen J."/>
            <person name="Kohler A."/>
            <person name="Krizsan K."/>
            <person name="Balestrini R."/>
            <person name="Da Silva C."/>
            <person name="Montanini B."/>
            <person name="Hainaut M."/>
            <person name="Levati E."/>
            <person name="Barry K.W."/>
            <person name="Belfiori B."/>
            <person name="Cichocki N."/>
            <person name="Clum A."/>
            <person name="Dockter R.B."/>
            <person name="Fauchery L."/>
            <person name="Guy J."/>
            <person name="Iotti M."/>
            <person name="Le Tacon F."/>
            <person name="Lindquist E.A."/>
            <person name="Lipzen A."/>
            <person name="Malagnac F."/>
            <person name="Mello A."/>
            <person name="Molinier V."/>
            <person name="Miyauchi S."/>
            <person name="Poulain J."/>
            <person name="Riccioni C."/>
            <person name="Rubini A."/>
            <person name="Sitrit Y."/>
            <person name="Splivallo R."/>
            <person name="Traeger S."/>
            <person name="Wang M."/>
            <person name="Zifcakova L."/>
            <person name="Wipf D."/>
            <person name="Zambonelli A."/>
            <person name="Paolocci F."/>
            <person name="Nowrousian M."/>
            <person name="Ottonello S."/>
            <person name="Baldrian P."/>
            <person name="Spatafora J.W."/>
            <person name="Henrissat B."/>
            <person name="Nagy L.G."/>
            <person name="Aury J.M."/>
            <person name="Wincker P."/>
            <person name="Grigoriev I.V."/>
            <person name="Bonfante P."/>
            <person name="Martin F.M."/>
        </authorList>
    </citation>
    <scope>NUCLEOTIDE SEQUENCE [LARGE SCALE GENOMIC DNA]</scope>
    <source>
        <strain evidence="5 6">ATCC MYA-4762</strain>
    </source>
</reference>
<proteinExistence type="predicted"/>
<dbReference type="PANTHER" id="PTHR12652:SF50">
    <property type="entry name" value="PEROXIN 11"/>
    <property type="match status" value="1"/>
</dbReference>
<sequence>MVADSLVYHPSVNHYVRFVNTTVGRDKVLRFVQYLARFLSYYLLRKGYSAKALVPWNSIKSQFGMARKLMRMGKNVEHLKEAGRLAGTKNMDPVLRYTAIARQLSYFTYLTLDSLHYLSVANIYPLPSITPTLSKWANKAWLSGITFSILSGTYTLNQLSSRQARTNRLLGEGKVEEKRLEKEIFETRLQMLSDACDWLIPAYTLGMVGGKGRFSIDEGAVGLAGIVSSLIGVRGQWRKTAQ</sequence>
<name>A0A3N4LPB6_9PEZI</name>
<dbReference type="OrthoDB" id="411017at2759"/>
<dbReference type="PANTHER" id="PTHR12652">
    <property type="entry name" value="PEROXISOMAL BIOGENESIS FACTOR 11"/>
    <property type="match status" value="1"/>
</dbReference>
<dbReference type="AlphaFoldDB" id="A0A3N4LPB6"/>
<keyword evidence="2" id="KW-0472">Membrane</keyword>
<evidence type="ECO:0000256" key="2">
    <source>
        <dbReference type="ARBA" id="ARBA00023136"/>
    </source>
</evidence>
<accession>A0A3N4LPB6</accession>
<keyword evidence="1" id="KW-0962">Peroxisome biogenesis</keyword>
<evidence type="ECO:0000256" key="1">
    <source>
        <dbReference type="ARBA" id="ARBA00022593"/>
    </source>
</evidence>
<dbReference type="STRING" id="1051890.A0A3N4LPB6"/>
<organism evidence="5 6">
    <name type="scientific">Terfezia boudieri ATCC MYA-4762</name>
    <dbReference type="NCBI Taxonomy" id="1051890"/>
    <lineage>
        <taxon>Eukaryota</taxon>
        <taxon>Fungi</taxon>
        <taxon>Dikarya</taxon>
        <taxon>Ascomycota</taxon>
        <taxon>Pezizomycotina</taxon>
        <taxon>Pezizomycetes</taxon>
        <taxon>Pezizales</taxon>
        <taxon>Pezizaceae</taxon>
        <taxon>Terfezia</taxon>
    </lineage>
</organism>
<dbReference type="InterPro" id="IPR008733">
    <property type="entry name" value="PEX11"/>
</dbReference>
<dbReference type="InParanoid" id="A0A3N4LPB6"/>
<evidence type="ECO:0000256" key="3">
    <source>
        <dbReference type="ARBA" id="ARBA00023140"/>
    </source>
</evidence>
<dbReference type="Proteomes" id="UP000267821">
    <property type="component" value="Unassembled WGS sequence"/>
</dbReference>
<dbReference type="EMBL" id="ML121551">
    <property type="protein sequence ID" value="RPB22521.1"/>
    <property type="molecule type" value="Genomic_DNA"/>
</dbReference>